<comment type="similarity">
    <text evidence="2">Belongs to the peptidase S54 family.</text>
</comment>
<dbReference type="PANTHER" id="PTHR43731">
    <property type="entry name" value="RHOMBOID PROTEASE"/>
    <property type="match status" value="1"/>
</dbReference>
<comment type="caution">
    <text evidence="10">The sequence shown here is derived from an EMBL/GenBank/DDBJ whole genome shotgun (WGS) entry which is preliminary data.</text>
</comment>
<protein>
    <submittedName>
        <fullName evidence="9">Rhomboid family intramembrane serine protease</fullName>
    </submittedName>
</protein>
<feature type="transmembrane region" description="Helical" evidence="7">
    <location>
        <begin position="12"/>
        <end position="34"/>
    </location>
</feature>
<dbReference type="STRING" id="1280948.HY36_10535"/>
<evidence type="ECO:0000256" key="2">
    <source>
        <dbReference type="ARBA" id="ARBA00009045"/>
    </source>
</evidence>
<dbReference type="Pfam" id="PF01694">
    <property type="entry name" value="Rhomboid"/>
    <property type="match status" value="1"/>
</dbReference>
<dbReference type="AlphaFoldDB" id="A0A059DXY1"/>
<sequence length="236" mass="24748">MRQSRRAPPIINAPPFVTALALGIIALHGLRILAGSSLDLFFVDLGGVFPDRFWGWIAGQQVPGGYAPYNNALEALIPLAGTALVHGSWSHVLMNTIMLIAVGKPVYSVFARLWRSQLSVNLAFLGLFVAAVVGGSLAHLATHYPSGPPAIGASGGVSGLIAAALMIQNGLPAQLLERRFLSASAVFLVGNIVLAFLGPSLFGSAIAWQAHIGGYVAGAVLFRFMVRHAGRARFGT</sequence>
<comment type="subcellular location">
    <subcellularLocation>
        <location evidence="1">Membrane</location>
        <topology evidence="1">Multi-pass membrane protein</topology>
    </subcellularLocation>
</comment>
<proteinExistence type="inferred from homology"/>
<feature type="transmembrane region" description="Helical" evidence="7">
    <location>
        <begin position="92"/>
        <end position="110"/>
    </location>
</feature>
<keyword evidence="9" id="KW-0645">Protease</keyword>
<dbReference type="eggNOG" id="COG0705">
    <property type="taxonomic scope" value="Bacteria"/>
</dbReference>
<evidence type="ECO:0000259" key="8">
    <source>
        <dbReference type="Pfam" id="PF01694"/>
    </source>
</evidence>
<dbReference type="GO" id="GO:0016020">
    <property type="term" value="C:membrane"/>
    <property type="evidence" value="ECO:0007669"/>
    <property type="project" value="UniProtKB-SubCell"/>
</dbReference>
<dbReference type="PATRIC" id="fig|1280948.3.peg.3236"/>
<dbReference type="GeneID" id="92500485"/>
<keyword evidence="11" id="KW-1185">Reference proteome</keyword>
<evidence type="ECO:0000313" key="12">
    <source>
        <dbReference type="Proteomes" id="UP000263957"/>
    </source>
</evidence>
<name>A0A059DXY1_9PROT</name>
<dbReference type="EMBL" id="AWFH01000061">
    <property type="protein sequence ID" value="KCZ58287.1"/>
    <property type="molecule type" value="Genomic_DNA"/>
</dbReference>
<feature type="transmembrane region" description="Helical" evidence="7">
    <location>
        <begin position="208"/>
        <end position="226"/>
    </location>
</feature>
<evidence type="ECO:0000256" key="3">
    <source>
        <dbReference type="ARBA" id="ARBA00022692"/>
    </source>
</evidence>
<reference evidence="9 12" key="2">
    <citation type="journal article" date="2018" name="Nat. Biotechnol.">
        <title>A standardized bacterial taxonomy based on genome phylogeny substantially revises the tree of life.</title>
        <authorList>
            <person name="Parks D.H."/>
            <person name="Chuvochina M."/>
            <person name="Waite D.W."/>
            <person name="Rinke C."/>
            <person name="Skarshewski A."/>
            <person name="Chaumeil P.A."/>
            <person name="Hugenholtz P."/>
        </authorList>
    </citation>
    <scope>NUCLEOTIDE SEQUENCE [LARGE SCALE GENOMIC DNA]</scope>
    <source>
        <strain evidence="9">UBA10378</strain>
    </source>
</reference>
<evidence type="ECO:0000256" key="5">
    <source>
        <dbReference type="ARBA" id="ARBA00022989"/>
    </source>
</evidence>
<dbReference type="Proteomes" id="UP000263957">
    <property type="component" value="Unassembled WGS sequence"/>
</dbReference>
<evidence type="ECO:0000313" key="9">
    <source>
        <dbReference type="EMBL" id="HBQ50263.1"/>
    </source>
</evidence>
<evidence type="ECO:0000256" key="1">
    <source>
        <dbReference type="ARBA" id="ARBA00004141"/>
    </source>
</evidence>
<feature type="transmembrane region" description="Helical" evidence="7">
    <location>
        <begin position="150"/>
        <end position="168"/>
    </location>
</feature>
<dbReference type="Proteomes" id="UP000024547">
    <property type="component" value="Unassembled WGS sequence"/>
</dbReference>
<dbReference type="EMBL" id="DOGS01000315">
    <property type="protein sequence ID" value="HBQ50263.1"/>
    <property type="molecule type" value="Genomic_DNA"/>
</dbReference>
<dbReference type="GO" id="GO:0004252">
    <property type="term" value="F:serine-type endopeptidase activity"/>
    <property type="evidence" value="ECO:0007669"/>
    <property type="project" value="InterPro"/>
</dbReference>
<reference evidence="10 11" key="1">
    <citation type="journal article" date="2014" name="Antonie Van Leeuwenhoek">
        <title>Hyphomonas beringensis sp. nov. and Hyphomonas chukchiensis sp. nov., isolated from surface seawater of the Bering Sea and Chukchi Sea.</title>
        <authorList>
            <person name="Li C."/>
            <person name="Lai Q."/>
            <person name="Li G."/>
            <person name="Dong C."/>
            <person name="Wang J."/>
            <person name="Liao Y."/>
            <person name="Shao Z."/>
        </authorList>
    </citation>
    <scope>NUCLEOTIDE SEQUENCE [LARGE SCALE GENOMIC DNA]</scope>
    <source>
        <strain evidence="10 11">22II1-22F38</strain>
    </source>
</reference>
<keyword evidence="3 7" id="KW-0812">Transmembrane</keyword>
<dbReference type="InterPro" id="IPR035952">
    <property type="entry name" value="Rhomboid-like_sf"/>
</dbReference>
<dbReference type="OrthoDB" id="9797190at2"/>
<dbReference type="SUPFAM" id="SSF144091">
    <property type="entry name" value="Rhomboid-like"/>
    <property type="match status" value="1"/>
</dbReference>
<dbReference type="RefSeq" id="WP_035554829.1">
    <property type="nucleotide sequence ID" value="NZ_AWFH01000061.1"/>
</dbReference>
<dbReference type="GO" id="GO:0006508">
    <property type="term" value="P:proteolysis"/>
    <property type="evidence" value="ECO:0007669"/>
    <property type="project" value="UniProtKB-KW"/>
</dbReference>
<feature type="transmembrane region" description="Helical" evidence="7">
    <location>
        <begin position="122"/>
        <end position="144"/>
    </location>
</feature>
<feature type="domain" description="Peptidase S54 rhomboid" evidence="8">
    <location>
        <begin position="80"/>
        <end position="225"/>
    </location>
</feature>
<evidence type="ECO:0000313" key="10">
    <source>
        <dbReference type="EMBL" id="KCZ58287.1"/>
    </source>
</evidence>
<dbReference type="Gene3D" id="1.20.1540.10">
    <property type="entry name" value="Rhomboid-like"/>
    <property type="match status" value="1"/>
</dbReference>
<evidence type="ECO:0000256" key="7">
    <source>
        <dbReference type="SAM" id="Phobius"/>
    </source>
</evidence>
<feature type="transmembrane region" description="Helical" evidence="7">
    <location>
        <begin position="180"/>
        <end position="202"/>
    </location>
</feature>
<dbReference type="InterPro" id="IPR022764">
    <property type="entry name" value="Peptidase_S54_rhomboid_dom"/>
</dbReference>
<evidence type="ECO:0000256" key="4">
    <source>
        <dbReference type="ARBA" id="ARBA00022801"/>
    </source>
</evidence>
<keyword evidence="5 7" id="KW-1133">Transmembrane helix</keyword>
<accession>A0A059DXY1</accession>
<gene>
    <name evidence="9" type="ORF">DD728_15545</name>
    <name evidence="10" type="ORF">HY36_10535</name>
</gene>
<keyword evidence="6 7" id="KW-0472">Membrane</keyword>
<evidence type="ECO:0000313" key="11">
    <source>
        <dbReference type="Proteomes" id="UP000024547"/>
    </source>
</evidence>
<dbReference type="PANTHER" id="PTHR43731:SF14">
    <property type="entry name" value="PRESENILIN-ASSOCIATED RHOMBOID-LIKE PROTEIN, MITOCHONDRIAL"/>
    <property type="match status" value="1"/>
</dbReference>
<keyword evidence="4" id="KW-0378">Hydrolase</keyword>
<evidence type="ECO:0000256" key="6">
    <source>
        <dbReference type="ARBA" id="ARBA00023136"/>
    </source>
</evidence>
<dbReference type="InterPro" id="IPR050925">
    <property type="entry name" value="Rhomboid_protease_S54"/>
</dbReference>
<organism evidence="10 11">
    <name type="scientific">Hyphomonas atlantica</name>
    <dbReference type="NCBI Taxonomy" id="1280948"/>
    <lineage>
        <taxon>Bacteria</taxon>
        <taxon>Pseudomonadati</taxon>
        <taxon>Pseudomonadota</taxon>
        <taxon>Alphaproteobacteria</taxon>
        <taxon>Hyphomonadales</taxon>
        <taxon>Hyphomonadaceae</taxon>
        <taxon>Hyphomonas</taxon>
    </lineage>
</organism>